<keyword evidence="6" id="KW-0255">Endonuclease</keyword>
<evidence type="ECO:0000256" key="5">
    <source>
        <dbReference type="ARBA" id="ARBA00022723"/>
    </source>
</evidence>
<keyword evidence="10" id="KW-1185">Reference proteome</keyword>
<evidence type="ECO:0000256" key="1">
    <source>
        <dbReference type="ARBA" id="ARBA00000077"/>
    </source>
</evidence>
<accession>A0A1V6T5A9</accession>
<dbReference type="InterPro" id="IPR050092">
    <property type="entry name" value="RNase_H"/>
</dbReference>
<dbReference type="STRING" id="303698.A0A1V6T5A9"/>
<keyword evidence="5" id="KW-0479">Metal-binding</keyword>
<dbReference type="InterPro" id="IPR002156">
    <property type="entry name" value="RNaseH_domain"/>
</dbReference>
<reference evidence="10" key="1">
    <citation type="journal article" date="2017" name="Nat. Microbiol.">
        <title>Global analysis of biosynthetic gene clusters reveals vast potential of secondary metabolite production in Penicillium species.</title>
        <authorList>
            <person name="Nielsen J.C."/>
            <person name="Grijseels S."/>
            <person name="Prigent S."/>
            <person name="Ji B."/>
            <person name="Dainat J."/>
            <person name="Nielsen K.F."/>
            <person name="Frisvad J.C."/>
            <person name="Workman M."/>
            <person name="Nielsen J."/>
        </authorList>
    </citation>
    <scope>NUCLEOTIDE SEQUENCE [LARGE SCALE GENOMIC DNA]</scope>
    <source>
        <strain evidence="10">IBT 24891</strain>
    </source>
</reference>
<dbReference type="AlphaFoldDB" id="A0A1V6T5A9"/>
<dbReference type="Pfam" id="PF00075">
    <property type="entry name" value="RNase_H"/>
    <property type="match status" value="1"/>
</dbReference>
<dbReference type="GO" id="GO:0046872">
    <property type="term" value="F:metal ion binding"/>
    <property type="evidence" value="ECO:0007669"/>
    <property type="project" value="UniProtKB-KW"/>
</dbReference>
<evidence type="ECO:0000259" key="8">
    <source>
        <dbReference type="PROSITE" id="PS50879"/>
    </source>
</evidence>
<evidence type="ECO:0000256" key="2">
    <source>
        <dbReference type="ARBA" id="ARBA00005300"/>
    </source>
</evidence>
<evidence type="ECO:0000313" key="10">
    <source>
        <dbReference type="Proteomes" id="UP000191285"/>
    </source>
</evidence>
<dbReference type="OrthoDB" id="407198at2759"/>
<dbReference type="Gene3D" id="3.30.420.10">
    <property type="entry name" value="Ribonuclease H-like superfamily/Ribonuclease H"/>
    <property type="match status" value="1"/>
</dbReference>
<dbReference type="PROSITE" id="PS50879">
    <property type="entry name" value="RNASE_H_1"/>
    <property type="match status" value="1"/>
</dbReference>
<evidence type="ECO:0000313" key="9">
    <source>
        <dbReference type="EMBL" id="OQE21109.1"/>
    </source>
</evidence>
<dbReference type="GO" id="GO:0004523">
    <property type="term" value="F:RNA-DNA hybrid ribonuclease activity"/>
    <property type="evidence" value="ECO:0007669"/>
    <property type="project" value="UniProtKB-EC"/>
</dbReference>
<organism evidence="9 10">
    <name type="scientific">Penicillium steckii</name>
    <dbReference type="NCBI Taxonomy" id="303698"/>
    <lineage>
        <taxon>Eukaryota</taxon>
        <taxon>Fungi</taxon>
        <taxon>Dikarya</taxon>
        <taxon>Ascomycota</taxon>
        <taxon>Pezizomycotina</taxon>
        <taxon>Eurotiomycetes</taxon>
        <taxon>Eurotiomycetidae</taxon>
        <taxon>Eurotiales</taxon>
        <taxon>Aspergillaceae</taxon>
        <taxon>Penicillium</taxon>
    </lineage>
</organism>
<dbReference type="InterPro" id="IPR036397">
    <property type="entry name" value="RNaseH_sf"/>
</dbReference>
<name>A0A1V6T5A9_9EURO</name>
<keyword evidence="7" id="KW-0378">Hydrolase</keyword>
<comment type="catalytic activity">
    <reaction evidence="1">
        <text>Endonucleolytic cleavage to 5'-phosphomonoester.</text>
        <dbReference type="EC" id="3.1.26.4"/>
    </reaction>
</comment>
<dbReference type="CDD" id="cd13934">
    <property type="entry name" value="RNase_H_Dikarya_like"/>
    <property type="match status" value="1"/>
</dbReference>
<evidence type="ECO:0000256" key="6">
    <source>
        <dbReference type="ARBA" id="ARBA00022759"/>
    </source>
</evidence>
<protein>
    <recommendedName>
        <fullName evidence="3">ribonuclease H</fullName>
        <ecNumber evidence="3">3.1.26.4</ecNumber>
    </recommendedName>
</protein>
<feature type="domain" description="RNase H type-1" evidence="8">
    <location>
        <begin position="106"/>
        <end position="267"/>
    </location>
</feature>
<sequence>MSTASRNRSNAHYFDLDLQDEGFVVVLLPRPKPAAQKEASSSSSASGGVAIGPRALPKKTVEIRAKFGVPVVFEPSDENVTPQDLFQPSYSVVTMPQVHGFLHAEDSTSLLVYTDGVCLDNGGRRPRAGCAFVFRPSTQDPPTEGSVNFRLERTGPTDEIHPQTNKRAELRAVLGAIRYRNWRQGGFRTMIIATDSDYVVRGVTRWVFVWLRDNWMRHKQPVQNKDIWEAILHEIKRWRRQGLEIKFWRIRKEWNKAASALAREGAAKVAEERFINLSGMIA</sequence>
<proteinExistence type="inferred from homology"/>
<comment type="caution">
    <text evidence="9">The sequence shown here is derived from an EMBL/GenBank/DDBJ whole genome shotgun (WGS) entry which is preliminary data.</text>
</comment>
<evidence type="ECO:0000256" key="7">
    <source>
        <dbReference type="ARBA" id="ARBA00022801"/>
    </source>
</evidence>
<dbReference type="EMBL" id="MLKD01000012">
    <property type="protein sequence ID" value="OQE21109.1"/>
    <property type="molecule type" value="Genomic_DNA"/>
</dbReference>
<dbReference type="PANTHER" id="PTHR10642:SF26">
    <property type="entry name" value="RIBONUCLEASE H1"/>
    <property type="match status" value="1"/>
</dbReference>
<keyword evidence="4" id="KW-0540">Nuclease</keyword>
<gene>
    <name evidence="9" type="ORF">PENSTE_c012G09261</name>
</gene>
<dbReference type="GO" id="GO:0003676">
    <property type="term" value="F:nucleic acid binding"/>
    <property type="evidence" value="ECO:0007669"/>
    <property type="project" value="InterPro"/>
</dbReference>
<dbReference type="SUPFAM" id="SSF53098">
    <property type="entry name" value="Ribonuclease H-like"/>
    <property type="match status" value="1"/>
</dbReference>
<comment type="similarity">
    <text evidence="2">Belongs to the RNase H family.</text>
</comment>
<dbReference type="Proteomes" id="UP000191285">
    <property type="component" value="Unassembled WGS sequence"/>
</dbReference>
<dbReference type="GO" id="GO:0043137">
    <property type="term" value="P:DNA replication, removal of RNA primer"/>
    <property type="evidence" value="ECO:0007669"/>
    <property type="project" value="TreeGrafter"/>
</dbReference>
<evidence type="ECO:0000256" key="3">
    <source>
        <dbReference type="ARBA" id="ARBA00012180"/>
    </source>
</evidence>
<dbReference type="InterPro" id="IPR012337">
    <property type="entry name" value="RNaseH-like_sf"/>
</dbReference>
<dbReference type="PANTHER" id="PTHR10642">
    <property type="entry name" value="RIBONUCLEASE H1"/>
    <property type="match status" value="1"/>
</dbReference>
<evidence type="ECO:0000256" key="4">
    <source>
        <dbReference type="ARBA" id="ARBA00022722"/>
    </source>
</evidence>
<dbReference type="EC" id="3.1.26.4" evidence="3"/>